<gene>
    <name evidence="3" type="ORF">MMUR_43270</name>
</gene>
<dbReference type="SUPFAM" id="SSF51735">
    <property type="entry name" value="NAD(P)-binding Rossmann-fold domains"/>
    <property type="match status" value="1"/>
</dbReference>
<dbReference type="PANTHER" id="PTHR42760:SF115">
    <property type="entry name" value="3-OXOACYL-[ACYL-CARRIER-PROTEIN] REDUCTASE FABG"/>
    <property type="match status" value="1"/>
</dbReference>
<evidence type="ECO:0000313" key="3">
    <source>
        <dbReference type="EMBL" id="GFG60191.1"/>
    </source>
</evidence>
<dbReference type="PRINTS" id="PR00080">
    <property type="entry name" value="SDRFAMILY"/>
</dbReference>
<dbReference type="RefSeq" id="WP_193490432.1">
    <property type="nucleotide sequence ID" value="NZ_BLKT01000003.1"/>
</dbReference>
<dbReference type="PANTHER" id="PTHR42760">
    <property type="entry name" value="SHORT-CHAIN DEHYDROGENASES/REDUCTASES FAMILY MEMBER"/>
    <property type="match status" value="1"/>
</dbReference>
<comment type="similarity">
    <text evidence="1">Belongs to the short-chain dehydrogenases/reductases (SDR) family.</text>
</comment>
<dbReference type="AlphaFoldDB" id="A0A7I9WR17"/>
<keyword evidence="4" id="KW-1185">Reference proteome</keyword>
<dbReference type="GO" id="GO:0016616">
    <property type="term" value="F:oxidoreductase activity, acting on the CH-OH group of donors, NAD or NADP as acceptor"/>
    <property type="evidence" value="ECO:0007669"/>
    <property type="project" value="TreeGrafter"/>
</dbReference>
<proteinExistence type="inferred from homology"/>
<keyword evidence="2" id="KW-0560">Oxidoreductase</keyword>
<dbReference type="NCBIfam" id="NF005559">
    <property type="entry name" value="PRK07231.1"/>
    <property type="match status" value="1"/>
</dbReference>
<name>A0A7I9WR17_9MYCO</name>
<dbReference type="Gene3D" id="3.40.50.720">
    <property type="entry name" value="NAD(P)-binding Rossmann-like Domain"/>
    <property type="match status" value="1"/>
</dbReference>
<comment type="caution">
    <text evidence="3">The sequence shown here is derived from an EMBL/GenBank/DDBJ whole genome shotgun (WGS) entry which is preliminary data.</text>
</comment>
<evidence type="ECO:0000313" key="4">
    <source>
        <dbReference type="Proteomes" id="UP000465241"/>
    </source>
</evidence>
<dbReference type="Pfam" id="PF13561">
    <property type="entry name" value="adh_short_C2"/>
    <property type="match status" value="1"/>
</dbReference>
<protein>
    <submittedName>
        <fullName evidence="3">2,5-dichloro-2,5-cyclohexadiene-1,4-diol dehydrogenase</fullName>
    </submittedName>
</protein>
<sequence>MTAPTTTARLAGKVAVVTGGADGIGRATCLRLADAGAAVVVLDRDGAKAADVVAAIEDAGGRAMAAVADVTVEDQVRAAVSDAARQYGRIDVLVNNAAIPGAQKPTHEVTEDEFDELFDVDVKGVFFCTKHVIPHMLAAGGGSVIHISSINGLVGNKDVPLYHAAKGAVRLMAKTDAVVYAENKIRFNSIHPGSIRTALSEKLAAIHPGGPDAYFQWLADMHPLGHQGEPDDIAYGVVYLASDEAKFVTGTELVIDGGYTAQ</sequence>
<dbReference type="PRINTS" id="PR00081">
    <property type="entry name" value="GDHRDH"/>
</dbReference>
<dbReference type="EMBL" id="BLKT01000003">
    <property type="protein sequence ID" value="GFG60191.1"/>
    <property type="molecule type" value="Genomic_DNA"/>
</dbReference>
<dbReference type="FunFam" id="3.40.50.720:FF:000084">
    <property type="entry name" value="Short-chain dehydrogenase reductase"/>
    <property type="match status" value="1"/>
</dbReference>
<accession>A0A7I9WR17</accession>
<dbReference type="Proteomes" id="UP000465241">
    <property type="component" value="Unassembled WGS sequence"/>
</dbReference>
<dbReference type="InterPro" id="IPR036291">
    <property type="entry name" value="NAD(P)-bd_dom_sf"/>
</dbReference>
<organism evidence="3 4">
    <name type="scientific">Mycolicibacterium murale</name>
    <dbReference type="NCBI Taxonomy" id="182220"/>
    <lineage>
        <taxon>Bacteria</taxon>
        <taxon>Bacillati</taxon>
        <taxon>Actinomycetota</taxon>
        <taxon>Actinomycetes</taxon>
        <taxon>Mycobacteriales</taxon>
        <taxon>Mycobacteriaceae</taxon>
        <taxon>Mycolicibacterium</taxon>
    </lineage>
</organism>
<evidence type="ECO:0000256" key="2">
    <source>
        <dbReference type="ARBA" id="ARBA00023002"/>
    </source>
</evidence>
<reference evidence="3 4" key="1">
    <citation type="journal article" date="2019" name="Emerg. Microbes Infect.">
        <title>Comprehensive subspecies identification of 175 nontuberculous mycobacteria species based on 7547 genomic profiles.</title>
        <authorList>
            <person name="Matsumoto Y."/>
            <person name="Kinjo T."/>
            <person name="Motooka D."/>
            <person name="Nabeya D."/>
            <person name="Jung N."/>
            <person name="Uechi K."/>
            <person name="Horii T."/>
            <person name="Iida T."/>
            <person name="Fujita J."/>
            <person name="Nakamura S."/>
        </authorList>
    </citation>
    <scope>NUCLEOTIDE SEQUENCE [LARGE SCALE GENOMIC DNA]</scope>
    <source>
        <strain evidence="3 4">JCM 13392</strain>
    </source>
</reference>
<evidence type="ECO:0000256" key="1">
    <source>
        <dbReference type="ARBA" id="ARBA00006484"/>
    </source>
</evidence>
<dbReference type="InterPro" id="IPR002347">
    <property type="entry name" value="SDR_fam"/>
</dbReference>